<sequence>MSSAISREQSKKRPREPKPAWGWRVTGVILGLVLTLVGAGAVFLNGVQGVQATGLVGTRGTFTVDYCLDSNPSRKNSDYECGGDFLPRGGTADDEWSGRLENADDYAAGEKRDVVESWVGSEGHFREVGVGAALGSVVWFGIGLVILAMGAFQVRKWVKSSTK</sequence>
<evidence type="ECO:0000256" key="1">
    <source>
        <dbReference type="SAM" id="Phobius"/>
    </source>
</evidence>
<organism evidence="2 3">
    <name type="scientific">Streptomyces decoyicus</name>
    <dbReference type="NCBI Taxonomy" id="249567"/>
    <lineage>
        <taxon>Bacteria</taxon>
        <taxon>Bacillati</taxon>
        <taxon>Actinomycetota</taxon>
        <taxon>Actinomycetes</taxon>
        <taxon>Kitasatosporales</taxon>
        <taxon>Streptomycetaceae</taxon>
        <taxon>Streptomyces</taxon>
    </lineage>
</organism>
<keyword evidence="1" id="KW-1133">Transmembrane helix</keyword>
<protein>
    <recommendedName>
        <fullName evidence="4">Aromatic ring-opening dioxygenase LigA</fullName>
    </recommendedName>
</protein>
<evidence type="ECO:0000313" key="2">
    <source>
        <dbReference type="EMBL" id="WSB73166.1"/>
    </source>
</evidence>
<accession>A0ABZ1FSN8</accession>
<dbReference type="Proteomes" id="UP001344251">
    <property type="component" value="Chromosome"/>
</dbReference>
<evidence type="ECO:0000313" key="3">
    <source>
        <dbReference type="Proteomes" id="UP001344251"/>
    </source>
</evidence>
<proteinExistence type="predicted"/>
<keyword evidence="3" id="KW-1185">Reference proteome</keyword>
<reference evidence="2 3" key="1">
    <citation type="submission" date="2022-10" db="EMBL/GenBank/DDBJ databases">
        <title>The complete genomes of actinobacterial strains from the NBC collection.</title>
        <authorList>
            <person name="Joergensen T.S."/>
            <person name="Alvarez Arevalo M."/>
            <person name="Sterndorff E.B."/>
            <person name="Faurdal D."/>
            <person name="Vuksanovic O."/>
            <person name="Mourched A.-S."/>
            <person name="Charusanti P."/>
            <person name="Shaw S."/>
            <person name="Blin K."/>
            <person name="Weber T."/>
        </authorList>
    </citation>
    <scope>NUCLEOTIDE SEQUENCE [LARGE SCALE GENOMIC DNA]</scope>
    <source>
        <strain evidence="2 3">NBC 01774</strain>
    </source>
</reference>
<gene>
    <name evidence="2" type="ORF">OG863_37290</name>
</gene>
<name>A0ABZ1FSN8_9ACTN</name>
<dbReference type="RefSeq" id="WP_326622751.1">
    <property type="nucleotide sequence ID" value="NZ_CP109106.1"/>
</dbReference>
<keyword evidence="1" id="KW-0812">Transmembrane</keyword>
<evidence type="ECO:0008006" key="4">
    <source>
        <dbReference type="Google" id="ProtNLM"/>
    </source>
</evidence>
<feature type="transmembrane region" description="Helical" evidence="1">
    <location>
        <begin position="128"/>
        <end position="152"/>
    </location>
</feature>
<dbReference type="EMBL" id="CP109106">
    <property type="protein sequence ID" value="WSB73166.1"/>
    <property type="molecule type" value="Genomic_DNA"/>
</dbReference>
<feature type="transmembrane region" description="Helical" evidence="1">
    <location>
        <begin position="21"/>
        <end position="44"/>
    </location>
</feature>
<keyword evidence="1" id="KW-0472">Membrane</keyword>